<evidence type="ECO:0000313" key="3">
    <source>
        <dbReference type="Proteomes" id="UP000037696"/>
    </source>
</evidence>
<evidence type="ECO:0000313" key="2">
    <source>
        <dbReference type="EMBL" id="KOS47886.1"/>
    </source>
</evidence>
<evidence type="ECO:0000256" key="1">
    <source>
        <dbReference type="SAM" id="Phobius"/>
    </source>
</evidence>
<keyword evidence="1" id="KW-0812">Transmembrane</keyword>
<reference evidence="2 3" key="1">
    <citation type="submission" date="2015-08" db="EMBL/GenBank/DDBJ databases">
        <title>Genome sequencing of Penicillium nordicum.</title>
        <authorList>
            <person name="Nguyen H.D."/>
            <person name="Seifert K.A."/>
        </authorList>
    </citation>
    <scope>NUCLEOTIDE SEQUENCE [LARGE SCALE GENOMIC DNA]</scope>
    <source>
        <strain evidence="2 3">DAOMC 185683</strain>
    </source>
</reference>
<keyword evidence="1" id="KW-1133">Transmembrane helix</keyword>
<dbReference type="AlphaFoldDB" id="A0A0M8P985"/>
<keyword evidence="1" id="KW-0472">Membrane</keyword>
<keyword evidence="3" id="KW-1185">Reference proteome</keyword>
<organism evidence="2 3">
    <name type="scientific">Penicillium nordicum</name>
    <dbReference type="NCBI Taxonomy" id="229535"/>
    <lineage>
        <taxon>Eukaryota</taxon>
        <taxon>Fungi</taxon>
        <taxon>Dikarya</taxon>
        <taxon>Ascomycota</taxon>
        <taxon>Pezizomycotina</taxon>
        <taxon>Eurotiomycetes</taxon>
        <taxon>Eurotiomycetidae</taxon>
        <taxon>Eurotiales</taxon>
        <taxon>Aspergillaceae</taxon>
        <taxon>Penicillium</taxon>
    </lineage>
</organism>
<name>A0A0M8P985_9EURO</name>
<accession>A0A0M8P985</accession>
<feature type="transmembrane region" description="Helical" evidence="1">
    <location>
        <begin position="20"/>
        <end position="38"/>
    </location>
</feature>
<proteinExistence type="predicted"/>
<protein>
    <submittedName>
        <fullName evidence="2">Uncharacterized protein</fullName>
    </submittedName>
</protein>
<dbReference type="Proteomes" id="UP000037696">
    <property type="component" value="Unassembled WGS sequence"/>
</dbReference>
<sequence>MRESLLNPSLHSFPCTSRYLLGFFVGIHSAGSIAHVIVNSTLPFHIKKSVGFSCFIVKRGSYKILSAHNKAKD</sequence>
<dbReference type="EMBL" id="LHQQ01000011">
    <property type="protein sequence ID" value="KOS47886.1"/>
    <property type="molecule type" value="Genomic_DNA"/>
</dbReference>
<comment type="caution">
    <text evidence="2">The sequence shown here is derived from an EMBL/GenBank/DDBJ whole genome shotgun (WGS) entry which is preliminary data.</text>
</comment>
<gene>
    <name evidence="2" type="ORF">ACN38_g1194</name>
</gene>